<protein>
    <submittedName>
        <fullName evidence="1">Uncharacterized protein</fullName>
    </submittedName>
</protein>
<sequence length="169" mass="18727">MLCHDYSPYVPARSRGSAGRKVLRRTFIGTTCFQYFTVIYVEQGARNRLPVNEYVTFRVDGMQSVVGKPWLGPILVDFEGADGLTVENMLNKANLFLEYLHIFDDFLRVSGIIPPQLRIKWGYRDDACSVSGGEVQSSLLTAGDLSMEDVDALLGDQSLCMTVTSGNSS</sequence>
<comment type="caution">
    <text evidence="1">The sequence shown here is derived from an EMBL/GenBank/DDBJ whole genome shotgun (WGS) entry which is preliminary data.</text>
</comment>
<gene>
    <name evidence="1" type="ORF">VNI00_010563</name>
</gene>
<dbReference type="AlphaFoldDB" id="A0AAW0CJ09"/>
<evidence type="ECO:0000313" key="2">
    <source>
        <dbReference type="Proteomes" id="UP001383192"/>
    </source>
</evidence>
<proteinExistence type="predicted"/>
<accession>A0AAW0CJ09</accession>
<evidence type="ECO:0000313" key="1">
    <source>
        <dbReference type="EMBL" id="KAK7038679.1"/>
    </source>
</evidence>
<dbReference type="Proteomes" id="UP001383192">
    <property type="component" value="Unassembled WGS sequence"/>
</dbReference>
<name>A0AAW0CJ09_9AGAR</name>
<organism evidence="1 2">
    <name type="scientific">Paramarasmius palmivorus</name>
    <dbReference type="NCBI Taxonomy" id="297713"/>
    <lineage>
        <taxon>Eukaryota</taxon>
        <taxon>Fungi</taxon>
        <taxon>Dikarya</taxon>
        <taxon>Basidiomycota</taxon>
        <taxon>Agaricomycotina</taxon>
        <taxon>Agaricomycetes</taxon>
        <taxon>Agaricomycetidae</taxon>
        <taxon>Agaricales</taxon>
        <taxon>Marasmiineae</taxon>
        <taxon>Marasmiaceae</taxon>
        <taxon>Paramarasmius</taxon>
    </lineage>
</organism>
<reference evidence="1 2" key="1">
    <citation type="submission" date="2024-01" db="EMBL/GenBank/DDBJ databases">
        <title>A draft genome for a cacao thread blight-causing isolate of Paramarasmius palmivorus.</title>
        <authorList>
            <person name="Baruah I.K."/>
            <person name="Bukari Y."/>
            <person name="Amoako-Attah I."/>
            <person name="Meinhardt L.W."/>
            <person name="Bailey B.A."/>
            <person name="Cohen S.P."/>
        </authorList>
    </citation>
    <scope>NUCLEOTIDE SEQUENCE [LARGE SCALE GENOMIC DNA]</scope>
    <source>
        <strain evidence="1 2">GH-12</strain>
    </source>
</reference>
<dbReference type="EMBL" id="JAYKXP010000043">
    <property type="protein sequence ID" value="KAK7038679.1"/>
    <property type="molecule type" value="Genomic_DNA"/>
</dbReference>
<keyword evidence="2" id="KW-1185">Reference proteome</keyword>